<feature type="compositionally biased region" description="Basic residues" evidence="1">
    <location>
        <begin position="34"/>
        <end position="46"/>
    </location>
</feature>
<sequence>ERPGLLHPCHPRRPASRPGQRGRGARDLGDLHLRPGRRRRPARRLRVLALGQPDADGARAVPGLAGAGRARLRLRQRPGRRGHPAADDRPARWARRHPRRRLRRHLPDLRPGARALGARLHPGSTDRPGRRAGGRPARRDHRRLGGDAHQPAARRRRHRRDRGHRPRGRCPAGRRQHLRLALPAAAADPRGRRRRALHHEVLRRPLRRRRRRPAHLRRRPGRAAALLPERHRRRRRPVRRLARAPRAAHPGRPDGAALRQRRAGGRLPRRAPAGVGGLLPGSRLPPGPRRRDGADAPVRRDGQLPGRGRRGGRRRRVRPHGDLHPGRVPGRRGVPHRAPRPDDARLGGRDAAGGAGRPGPAQRRHRGRRRPGRRPRAGPGL</sequence>
<feature type="non-terminal residue" evidence="2">
    <location>
        <position position="381"/>
    </location>
</feature>
<feature type="compositionally biased region" description="Low complexity" evidence="1">
    <location>
        <begin position="179"/>
        <end position="188"/>
    </location>
</feature>
<name>A0A6J4LT98_9ACTN</name>
<feature type="compositionally biased region" description="Basic residues" evidence="1">
    <location>
        <begin position="230"/>
        <end position="243"/>
    </location>
</feature>
<feature type="compositionally biased region" description="Basic residues" evidence="1">
    <location>
        <begin position="92"/>
        <end position="104"/>
    </location>
</feature>
<feature type="compositionally biased region" description="Basic residues" evidence="1">
    <location>
        <begin position="307"/>
        <end position="318"/>
    </location>
</feature>
<organism evidence="2">
    <name type="scientific">uncultured Friedmanniella sp</name>
    <dbReference type="NCBI Taxonomy" id="335381"/>
    <lineage>
        <taxon>Bacteria</taxon>
        <taxon>Bacillati</taxon>
        <taxon>Actinomycetota</taxon>
        <taxon>Actinomycetes</taxon>
        <taxon>Propionibacteriales</taxon>
        <taxon>Nocardioidaceae</taxon>
        <taxon>Friedmanniella</taxon>
        <taxon>environmental samples</taxon>
    </lineage>
</organism>
<dbReference type="EC" id="4.4.1.1" evidence="2"/>
<feature type="non-terminal residue" evidence="2">
    <location>
        <position position="1"/>
    </location>
</feature>
<dbReference type="EMBL" id="CADCTS010000508">
    <property type="protein sequence ID" value="CAA9340859.1"/>
    <property type="molecule type" value="Genomic_DNA"/>
</dbReference>
<dbReference type="AlphaFoldDB" id="A0A6J4LT98"/>
<accession>A0A6J4LT98</accession>
<proteinExistence type="predicted"/>
<feature type="compositionally biased region" description="Low complexity" evidence="1">
    <location>
        <begin position="244"/>
        <end position="258"/>
    </location>
</feature>
<feature type="compositionally biased region" description="Basic and acidic residues" evidence="1">
    <location>
        <begin position="289"/>
        <end position="302"/>
    </location>
</feature>
<evidence type="ECO:0000256" key="1">
    <source>
        <dbReference type="SAM" id="MobiDB-lite"/>
    </source>
</evidence>
<dbReference type="GO" id="GO:0016829">
    <property type="term" value="F:lyase activity"/>
    <property type="evidence" value="ECO:0007669"/>
    <property type="project" value="UniProtKB-KW"/>
</dbReference>
<feature type="compositionally biased region" description="Basic residues" evidence="1">
    <location>
        <begin position="259"/>
        <end position="269"/>
    </location>
</feature>
<protein>
    <submittedName>
        <fullName evidence="2">Cystathionine gamma-lyase</fullName>
        <ecNumber evidence="2">4.4.1.1</ecNumber>
    </submittedName>
</protein>
<gene>
    <name evidence="2" type="ORF">AVDCRST_MAG48-3631</name>
</gene>
<evidence type="ECO:0000313" key="2">
    <source>
        <dbReference type="EMBL" id="CAA9340859.1"/>
    </source>
</evidence>
<keyword evidence="2" id="KW-0456">Lyase</keyword>
<feature type="compositionally biased region" description="Basic residues" evidence="1">
    <location>
        <begin position="362"/>
        <end position="381"/>
    </location>
</feature>
<feature type="compositionally biased region" description="Basic residues" evidence="1">
    <location>
        <begin position="70"/>
        <end position="83"/>
    </location>
</feature>
<feature type="compositionally biased region" description="Basic and acidic residues" evidence="1">
    <location>
        <begin position="339"/>
        <end position="348"/>
    </location>
</feature>
<feature type="compositionally biased region" description="Basic residues" evidence="1">
    <location>
        <begin position="329"/>
        <end position="338"/>
    </location>
</feature>
<feature type="compositionally biased region" description="Basic and acidic residues" evidence="1">
    <location>
        <begin position="24"/>
        <end position="33"/>
    </location>
</feature>
<feature type="compositionally biased region" description="Basic residues" evidence="1">
    <location>
        <begin position="130"/>
        <end position="142"/>
    </location>
</feature>
<feature type="compositionally biased region" description="Low complexity" evidence="1">
    <location>
        <begin position="58"/>
        <end position="69"/>
    </location>
</feature>
<feature type="compositionally biased region" description="Basic residues" evidence="1">
    <location>
        <begin position="204"/>
        <end position="221"/>
    </location>
</feature>
<reference evidence="2" key="1">
    <citation type="submission" date="2020-02" db="EMBL/GenBank/DDBJ databases">
        <authorList>
            <person name="Meier V. D."/>
        </authorList>
    </citation>
    <scope>NUCLEOTIDE SEQUENCE</scope>
    <source>
        <strain evidence="2">AVDCRST_MAG48</strain>
    </source>
</reference>
<feature type="compositionally biased region" description="Basic residues" evidence="1">
    <location>
        <begin position="152"/>
        <end position="178"/>
    </location>
</feature>
<feature type="region of interest" description="Disordered" evidence="1">
    <location>
        <begin position="1"/>
        <end position="381"/>
    </location>
</feature>